<dbReference type="InterPro" id="IPR024370">
    <property type="entry name" value="PBP_domain"/>
</dbReference>
<evidence type="ECO:0000259" key="1">
    <source>
        <dbReference type="Pfam" id="PF12849"/>
    </source>
</evidence>
<evidence type="ECO:0000313" key="2">
    <source>
        <dbReference type="EMBL" id="SUX10554.1"/>
    </source>
</evidence>
<dbReference type="InterPro" id="IPR052738">
    <property type="entry name" value="ABC-Tungstate_binding"/>
</dbReference>
<feature type="domain" description="PBP" evidence="1">
    <location>
        <begin position="22"/>
        <end position="250"/>
    </location>
</feature>
<dbReference type="Proteomes" id="UP000254920">
    <property type="component" value="Unassembled WGS sequence"/>
</dbReference>
<dbReference type="PANTHER" id="PTHR37945">
    <property type="entry name" value="EXTRACELLULAR TUNGSTATE BINDING PROTEIN"/>
    <property type="match status" value="1"/>
</dbReference>
<name>A0A381DIM3_9BACT</name>
<accession>A0A381DIM3</accession>
<gene>
    <name evidence="2" type="ORF">NCTC12475_00751</name>
</gene>
<dbReference type="Gene3D" id="3.40.190.10">
    <property type="entry name" value="Periplasmic binding protein-like II"/>
    <property type="match status" value="2"/>
</dbReference>
<dbReference type="AlphaFoldDB" id="A0A381DIM3"/>
<dbReference type="Pfam" id="PF12849">
    <property type="entry name" value="PBP_like_2"/>
    <property type="match status" value="1"/>
</dbReference>
<dbReference type="GO" id="GO:1901238">
    <property type="term" value="F:ABC-type tungstate transporter activity"/>
    <property type="evidence" value="ECO:0007669"/>
    <property type="project" value="InterPro"/>
</dbReference>
<dbReference type="PANTHER" id="PTHR37945:SF1">
    <property type="entry name" value="EXTRACELLULAR TUNGSTATE BINDING PROTEIN"/>
    <property type="match status" value="1"/>
</dbReference>
<sequence length="275" mass="30933">MKSKILTFGIAMLMAGSLYAKDNNLVMATTTSTDDTGLLDALYPIYKAKTGVDLKWTAVGTGKALEMGKNCDVDVLFVHSPKLEKEFVKDGYGVDRKPVMYNDYVLIGDKSLVDKFKGKSLKEVFEIIQKDKIPFYSRGDKSGTHNKELDIWKKSISNVPEKESWYKQTGQGMLATINIAAEQKGVTLTDRGTFIKYEAQHKGNPPLVLLNEGDNNLKNFYSVINVNPEKCPKADEENAKEFANWITSDEGQKFINDFKLMDKQLFTADAKDRKE</sequence>
<reference evidence="2 3" key="1">
    <citation type="submission" date="2018-06" db="EMBL/GenBank/DDBJ databases">
        <authorList>
            <consortium name="Pathogen Informatics"/>
            <person name="Doyle S."/>
        </authorList>
    </citation>
    <scope>NUCLEOTIDE SEQUENCE [LARGE SCALE GENOMIC DNA]</scope>
    <source>
        <strain evidence="2 3">NCTC12475</strain>
    </source>
</reference>
<proteinExistence type="predicted"/>
<dbReference type="GeneID" id="93091184"/>
<dbReference type="OrthoDB" id="186379at2"/>
<dbReference type="RefSeq" id="WP_089182948.1">
    <property type="nucleotide sequence ID" value="NZ_CP043427.1"/>
</dbReference>
<evidence type="ECO:0000313" key="3">
    <source>
        <dbReference type="Proteomes" id="UP000254920"/>
    </source>
</evidence>
<dbReference type="InterPro" id="IPR053775">
    <property type="entry name" value="TupA"/>
</dbReference>
<organism evidence="2 3">
    <name type="scientific">Campylobacter sputorum subsp. sputorum</name>
    <dbReference type="NCBI Taxonomy" id="32024"/>
    <lineage>
        <taxon>Bacteria</taxon>
        <taxon>Pseudomonadati</taxon>
        <taxon>Campylobacterota</taxon>
        <taxon>Epsilonproteobacteria</taxon>
        <taxon>Campylobacterales</taxon>
        <taxon>Campylobacteraceae</taxon>
        <taxon>Campylobacter</taxon>
    </lineage>
</organism>
<keyword evidence="3" id="KW-1185">Reference proteome</keyword>
<dbReference type="SUPFAM" id="SSF53850">
    <property type="entry name" value="Periplasmic binding protein-like II"/>
    <property type="match status" value="1"/>
</dbReference>
<protein>
    <submittedName>
        <fullName evidence="2">ABC-type tungstate transport system, periplasmic binding protein</fullName>
    </submittedName>
</protein>
<dbReference type="NCBIfam" id="NF041772">
    <property type="entry name" value="tung_bind_TupA"/>
    <property type="match status" value="1"/>
</dbReference>
<dbReference type="EMBL" id="UFVD01000001">
    <property type="protein sequence ID" value="SUX10554.1"/>
    <property type="molecule type" value="Genomic_DNA"/>
</dbReference>
<dbReference type="STRING" id="32024.GCA_000788295_01170"/>